<organism evidence="2 3">
    <name type="scientific">Stieleria bergensis</name>
    <dbReference type="NCBI Taxonomy" id="2528025"/>
    <lineage>
        <taxon>Bacteria</taxon>
        <taxon>Pseudomonadati</taxon>
        <taxon>Planctomycetota</taxon>
        <taxon>Planctomycetia</taxon>
        <taxon>Pirellulales</taxon>
        <taxon>Pirellulaceae</taxon>
        <taxon>Stieleria</taxon>
    </lineage>
</organism>
<sequence length="162" mass="18171">MNPAYLLIPAVLFVLGAVWWFRSRSLPPTSLMIEIRELLREMQVVAAENVLPASDGTSVPGIDQATMLKLTAQLRKTIRFVYTIEESDEGLTHRVSSQLLLPKPEKYQIQCMLIVMLTLNQCLEEAGMDPRSVSFQIDKSEQGTHYLAMALSKAQHDQLLAA</sequence>
<accession>A0A517SQM4</accession>
<dbReference type="RefSeq" id="WP_145269575.1">
    <property type="nucleotide sequence ID" value="NZ_CP036272.1"/>
</dbReference>
<dbReference type="Proteomes" id="UP000315003">
    <property type="component" value="Chromosome"/>
</dbReference>
<proteinExistence type="predicted"/>
<evidence type="ECO:0000313" key="3">
    <source>
        <dbReference type="Proteomes" id="UP000315003"/>
    </source>
</evidence>
<reference evidence="2 3" key="1">
    <citation type="submission" date="2019-02" db="EMBL/GenBank/DDBJ databases">
        <title>Deep-cultivation of Planctomycetes and their phenomic and genomic characterization uncovers novel biology.</title>
        <authorList>
            <person name="Wiegand S."/>
            <person name="Jogler M."/>
            <person name="Boedeker C."/>
            <person name="Pinto D."/>
            <person name="Vollmers J."/>
            <person name="Rivas-Marin E."/>
            <person name="Kohn T."/>
            <person name="Peeters S.H."/>
            <person name="Heuer A."/>
            <person name="Rast P."/>
            <person name="Oberbeckmann S."/>
            <person name="Bunk B."/>
            <person name="Jeske O."/>
            <person name="Meyerdierks A."/>
            <person name="Storesund J.E."/>
            <person name="Kallscheuer N."/>
            <person name="Luecker S."/>
            <person name="Lage O.M."/>
            <person name="Pohl T."/>
            <person name="Merkel B.J."/>
            <person name="Hornburger P."/>
            <person name="Mueller R.-W."/>
            <person name="Bruemmer F."/>
            <person name="Labrenz M."/>
            <person name="Spormann A.M."/>
            <person name="Op den Camp H."/>
            <person name="Overmann J."/>
            <person name="Amann R."/>
            <person name="Jetten M.S.M."/>
            <person name="Mascher T."/>
            <person name="Medema M.H."/>
            <person name="Devos D.P."/>
            <person name="Kaster A.-K."/>
            <person name="Ovreas L."/>
            <person name="Rohde M."/>
            <person name="Galperin M.Y."/>
            <person name="Jogler C."/>
        </authorList>
    </citation>
    <scope>NUCLEOTIDE SEQUENCE [LARGE SCALE GENOMIC DNA]</scope>
    <source>
        <strain evidence="2 3">SV_7m_r</strain>
    </source>
</reference>
<protein>
    <submittedName>
        <fullName evidence="2">Uncharacterized protein</fullName>
    </submittedName>
</protein>
<keyword evidence="1" id="KW-1133">Transmembrane helix</keyword>
<gene>
    <name evidence="2" type="ORF">SV7mr_09180</name>
</gene>
<name>A0A517SQM4_9BACT</name>
<feature type="transmembrane region" description="Helical" evidence="1">
    <location>
        <begin position="6"/>
        <end position="22"/>
    </location>
</feature>
<evidence type="ECO:0000256" key="1">
    <source>
        <dbReference type="SAM" id="Phobius"/>
    </source>
</evidence>
<keyword evidence="1" id="KW-0472">Membrane</keyword>
<dbReference type="AlphaFoldDB" id="A0A517SQM4"/>
<dbReference type="EMBL" id="CP036272">
    <property type="protein sequence ID" value="QDT58425.1"/>
    <property type="molecule type" value="Genomic_DNA"/>
</dbReference>
<keyword evidence="1" id="KW-0812">Transmembrane</keyword>
<keyword evidence="3" id="KW-1185">Reference proteome</keyword>
<evidence type="ECO:0000313" key="2">
    <source>
        <dbReference type="EMBL" id="QDT58425.1"/>
    </source>
</evidence>